<gene>
    <name evidence="1" type="ORF">FMOSSE_LOCUS9712</name>
</gene>
<organism evidence="1 2">
    <name type="scientific">Funneliformis mosseae</name>
    <name type="common">Endomycorrhizal fungus</name>
    <name type="synonym">Glomus mosseae</name>
    <dbReference type="NCBI Taxonomy" id="27381"/>
    <lineage>
        <taxon>Eukaryota</taxon>
        <taxon>Fungi</taxon>
        <taxon>Fungi incertae sedis</taxon>
        <taxon>Mucoromycota</taxon>
        <taxon>Glomeromycotina</taxon>
        <taxon>Glomeromycetes</taxon>
        <taxon>Glomerales</taxon>
        <taxon>Glomeraceae</taxon>
        <taxon>Funneliformis</taxon>
    </lineage>
</organism>
<name>A0A9N9CUQ6_FUNMO</name>
<comment type="caution">
    <text evidence="1">The sequence shown here is derived from an EMBL/GenBank/DDBJ whole genome shotgun (WGS) entry which is preliminary data.</text>
</comment>
<sequence>MKVKMKNILLDMINGLKEKGVKDGLQSIIQNIITLDNSVMLYLIITGNSIKATFDKDVLTEIYASLNNIN</sequence>
<reference evidence="1" key="1">
    <citation type="submission" date="2021-06" db="EMBL/GenBank/DDBJ databases">
        <authorList>
            <person name="Kallberg Y."/>
            <person name="Tangrot J."/>
            <person name="Rosling A."/>
        </authorList>
    </citation>
    <scope>NUCLEOTIDE SEQUENCE</scope>
    <source>
        <strain evidence="1">87-6 pot B 2015</strain>
    </source>
</reference>
<accession>A0A9N9CUQ6</accession>
<keyword evidence="2" id="KW-1185">Reference proteome</keyword>
<evidence type="ECO:0000313" key="1">
    <source>
        <dbReference type="EMBL" id="CAG8615837.1"/>
    </source>
</evidence>
<evidence type="ECO:0000313" key="2">
    <source>
        <dbReference type="Proteomes" id="UP000789375"/>
    </source>
</evidence>
<protein>
    <submittedName>
        <fullName evidence="1">12027_t:CDS:1</fullName>
    </submittedName>
</protein>
<dbReference type="AlphaFoldDB" id="A0A9N9CUQ6"/>
<dbReference type="Proteomes" id="UP000789375">
    <property type="component" value="Unassembled WGS sequence"/>
</dbReference>
<proteinExistence type="predicted"/>
<dbReference type="EMBL" id="CAJVPP010002936">
    <property type="protein sequence ID" value="CAG8615837.1"/>
    <property type="molecule type" value="Genomic_DNA"/>
</dbReference>